<sequence>MHRPAAPPDLTAMTPEHPLSDDALATLAHRARQALPDAPPALLHAAFALWQAQPATAPLAAALRRVAAVLRFDSWALPPQALGMRGSADDSRHLLFSAEGRDVDLRITRHPGGGWSLAGQVLGPDETGQILLQPAGGQADGHRASLDGLGEFHLDGVAAGAWRLSLATADALVVLPDIDLGAPRLG</sequence>
<proteinExistence type="predicted"/>
<dbReference type="AlphaFoldDB" id="A0A480AKK4"/>
<keyword evidence="2" id="KW-1185">Reference proteome</keyword>
<reference evidence="2" key="1">
    <citation type="submission" date="2019-03" db="EMBL/GenBank/DDBJ databases">
        <title>Aquabacterium pictum sp.nov., the first bacteriochlorophyll a-containing freshwater bacterium in the genus Aquabacterium of the class Betaproteobacteria.</title>
        <authorList>
            <person name="Hirose S."/>
            <person name="Tank M."/>
            <person name="Hara E."/>
            <person name="Tamaki H."/>
            <person name="Takaichi S."/>
            <person name="Haruta S."/>
            <person name="Hanada S."/>
        </authorList>
    </citation>
    <scope>NUCLEOTIDE SEQUENCE [LARGE SCALE GENOMIC DNA]</scope>
    <source>
        <strain evidence="2">W35</strain>
    </source>
</reference>
<dbReference type="EMBL" id="BJCL01000002">
    <property type="protein sequence ID" value="GCL62259.1"/>
    <property type="molecule type" value="Genomic_DNA"/>
</dbReference>
<comment type="caution">
    <text evidence="1">The sequence shown here is derived from an EMBL/GenBank/DDBJ whole genome shotgun (WGS) entry which is preliminary data.</text>
</comment>
<accession>A0A480AKK4</accession>
<name>A0A480AKK4_9BURK</name>
<evidence type="ECO:0000313" key="2">
    <source>
        <dbReference type="Proteomes" id="UP000301751"/>
    </source>
</evidence>
<organism evidence="1 2">
    <name type="scientific">Pseudaquabacterium pictum</name>
    <dbReference type="NCBI Taxonomy" id="2315236"/>
    <lineage>
        <taxon>Bacteria</taxon>
        <taxon>Pseudomonadati</taxon>
        <taxon>Pseudomonadota</taxon>
        <taxon>Betaproteobacteria</taxon>
        <taxon>Burkholderiales</taxon>
        <taxon>Sphaerotilaceae</taxon>
        <taxon>Pseudaquabacterium</taxon>
    </lineage>
</organism>
<protein>
    <submittedName>
        <fullName evidence="1">Uncharacterized protein</fullName>
    </submittedName>
</protein>
<evidence type="ECO:0000313" key="1">
    <source>
        <dbReference type="EMBL" id="GCL62259.1"/>
    </source>
</evidence>
<dbReference type="Proteomes" id="UP000301751">
    <property type="component" value="Unassembled WGS sequence"/>
</dbReference>
<gene>
    <name evidence="1" type="ORF">AQPW35_13400</name>
</gene>